<proteinExistence type="predicted"/>
<comment type="subcellular location">
    <subcellularLocation>
        <location evidence="1">Nucleus</location>
    </subcellularLocation>
</comment>
<reference evidence="8" key="1">
    <citation type="submission" date="2022-07" db="EMBL/GenBank/DDBJ databases">
        <title>Phylogenomic reconstructions and comparative analyses of Kickxellomycotina fungi.</title>
        <authorList>
            <person name="Reynolds N.K."/>
            <person name="Stajich J.E."/>
            <person name="Barry K."/>
            <person name="Grigoriev I.V."/>
            <person name="Crous P."/>
            <person name="Smith M.E."/>
        </authorList>
    </citation>
    <scope>NUCLEOTIDE SEQUENCE</scope>
    <source>
        <strain evidence="8">NRRL 1566</strain>
    </source>
</reference>
<feature type="compositionally biased region" description="Low complexity" evidence="6">
    <location>
        <begin position="423"/>
        <end position="433"/>
    </location>
</feature>
<evidence type="ECO:0000313" key="8">
    <source>
        <dbReference type="EMBL" id="KAJ2843600.1"/>
    </source>
</evidence>
<evidence type="ECO:0000313" key="9">
    <source>
        <dbReference type="Proteomes" id="UP001139887"/>
    </source>
</evidence>
<dbReference type="CDD" id="cd12148">
    <property type="entry name" value="fungal_TF_MHR"/>
    <property type="match status" value="1"/>
</dbReference>
<accession>A0A9W8I325</accession>
<name>A0A9W8I325_9FUNG</name>
<evidence type="ECO:0000256" key="3">
    <source>
        <dbReference type="ARBA" id="ARBA00023015"/>
    </source>
</evidence>
<feature type="domain" description="Xylanolytic transcriptional activator regulatory" evidence="7">
    <location>
        <begin position="284"/>
        <end position="412"/>
    </location>
</feature>
<keyword evidence="9" id="KW-1185">Reference proteome</keyword>
<dbReference type="OrthoDB" id="39175at2759"/>
<keyword evidence="2" id="KW-0479">Metal-binding</keyword>
<dbReference type="PANTHER" id="PTHR47338:SF5">
    <property type="entry name" value="ZN(II)2CYS6 TRANSCRIPTION FACTOR (EUROFUNG)"/>
    <property type="match status" value="1"/>
</dbReference>
<dbReference type="InterPro" id="IPR007219">
    <property type="entry name" value="XnlR_reg_dom"/>
</dbReference>
<evidence type="ECO:0000256" key="2">
    <source>
        <dbReference type="ARBA" id="ARBA00022723"/>
    </source>
</evidence>
<dbReference type="GO" id="GO:0005634">
    <property type="term" value="C:nucleus"/>
    <property type="evidence" value="ECO:0007669"/>
    <property type="project" value="UniProtKB-SubCell"/>
</dbReference>
<feature type="region of interest" description="Disordered" evidence="6">
    <location>
        <begin position="30"/>
        <end position="94"/>
    </location>
</feature>
<dbReference type="InterPro" id="IPR050815">
    <property type="entry name" value="TF_fung"/>
</dbReference>
<feature type="compositionally biased region" description="Low complexity" evidence="6">
    <location>
        <begin position="178"/>
        <end position="198"/>
    </location>
</feature>
<evidence type="ECO:0000259" key="7">
    <source>
        <dbReference type="SMART" id="SM00906"/>
    </source>
</evidence>
<evidence type="ECO:0000256" key="5">
    <source>
        <dbReference type="ARBA" id="ARBA00023242"/>
    </source>
</evidence>
<evidence type="ECO:0000256" key="4">
    <source>
        <dbReference type="ARBA" id="ARBA00023163"/>
    </source>
</evidence>
<comment type="caution">
    <text evidence="8">The sequence shown here is derived from an EMBL/GenBank/DDBJ whole genome shotgun (WGS) entry which is preliminary data.</text>
</comment>
<evidence type="ECO:0000256" key="1">
    <source>
        <dbReference type="ARBA" id="ARBA00004123"/>
    </source>
</evidence>
<feature type="region of interest" description="Disordered" evidence="6">
    <location>
        <begin position="423"/>
        <end position="444"/>
    </location>
</feature>
<feature type="compositionally biased region" description="Polar residues" evidence="6">
    <location>
        <begin position="434"/>
        <end position="443"/>
    </location>
</feature>
<keyword evidence="4" id="KW-0804">Transcription</keyword>
<dbReference type="Proteomes" id="UP001139887">
    <property type="component" value="Unassembled WGS sequence"/>
</dbReference>
<dbReference type="AlphaFoldDB" id="A0A9W8I325"/>
<keyword evidence="3" id="KW-0805">Transcription regulation</keyword>
<dbReference type="GO" id="GO:0003677">
    <property type="term" value="F:DNA binding"/>
    <property type="evidence" value="ECO:0007669"/>
    <property type="project" value="InterPro"/>
</dbReference>
<dbReference type="Pfam" id="PF04082">
    <property type="entry name" value="Fungal_trans"/>
    <property type="match status" value="1"/>
</dbReference>
<dbReference type="EMBL" id="JANBUW010001356">
    <property type="protein sequence ID" value="KAJ2843600.1"/>
    <property type="molecule type" value="Genomic_DNA"/>
</dbReference>
<dbReference type="PANTHER" id="PTHR47338">
    <property type="entry name" value="ZN(II)2CYS6 TRANSCRIPTION FACTOR (EUROFUNG)-RELATED"/>
    <property type="match status" value="1"/>
</dbReference>
<gene>
    <name evidence="8" type="ORF">IWW36_005504</name>
</gene>
<feature type="compositionally biased region" description="Polar residues" evidence="6">
    <location>
        <begin position="30"/>
        <end position="47"/>
    </location>
</feature>
<dbReference type="SMART" id="SM00906">
    <property type="entry name" value="Fungal_trans"/>
    <property type="match status" value="1"/>
</dbReference>
<dbReference type="GO" id="GO:0006351">
    <property type="term" value="P:DNA-templated transcription"/>
    <property type="evidence" value="ECO:0007669"/>
    <property type="project" value="InterPro"/>
</dbReference>
<feature type="region of interest" description="Disordered" evidence="6">
    <location>
        <begin position="178"/>
        <end position="201"/>
    </location>
</feature>
<dbReference type="GO" id="GO:0000981">
    <property type="term" value="F:DNA-binding transcription factor activity, RNA polymerase II-specific"/>
    <property type="evidence" value="ECO:0007669"/>
    <property type="project" value="InterPro"/>
</dbReference>
<organism evidence="8 9">
    <name type="scientific">Coemansia brasiliensis</name>
    <dbReference type="NCBI Taxonomy" id="2650707"/>
    <lineage>
        <taxon>Eukaryota</taxon>
        <taxon>Fungi</taxon>
        <taxon>Fungi incertae sedis</taxon>
        <taxon>Zoopagomycota</taxon>
        <taxon>Kickxellomycotina</taxon>
        <taxon>Kickxellomycetes</taxon>
        <taxon>Kickxellales</taxon>
        <taxon>Kickxellaceae</taxon>
        <taxon>Coemansia</taxon>
    </lineage>
</organism>
<feature type="non-terminal residue" evidence="8">
    <location>
        <position position="453"/>
    </location>
</feature>
<dbReference type="GO" id="GO:0008270">
    <property type="term" value="F:zinc ion binding"/>
    <property type="evidence" value="ECO:0007669"/>
    <property type="project" value="InterPro"/>
</dbReference>
<evidence type="ECO:0000256" key="6">
    <source>
        <dbReference type="SAM" id="MobiDB-lite"/>
    </source>
</evidence>
<sequence>MYTFADFALPGQPLPPELQGIANVHASAMISSSGAQSQRPGHSSTPSAGMHGLNAGVASGSLAHGSSSTGDVNGGSTPGYAQSDYEQSPALPPINVAVGRGGSMNSGHHAYIRGPIDPMLVPTPPLCVDQAVLHLFEFIMPNFPIIHRQTLEHHIRDRSLMLPLWLAIHAVSARFALQPGSRPQPHHPSQSSGPASAGYKPDSSVLGAGYAEKAHAMLVNRVGHRQNRLPWSRYERERVATAHDPMLELGGVDKDMPQREVIELLQSLILLSIYYAGNWELELAVETHAAAVRIAQRLGVHLIDDPVKLQDASGMFNPAVALHQRRRAQSRDSMASVPGGLNDMEADDVGRKYSTSSHSIDMRKRLIECETLRRLWWSMFILDRMYCLCAGSPRMVHVCSFRVRLPCSDLVWDSMHIQPTMASPAAASSSSTANTGKAPSKQSGLMVRTFREA</sequence>
<protein>
    <recommendedName>
        <fullName evidence="7">Xylanolytic transcriptional activator regulatory domain-containing protein</fullName>
    </recommendedName>
</protein>
<keyword evidence="5" id="KW-0539">Nucleus</keyword>